<comment type="function">
    <text evidence="7">Phosphorylation of dTMP to form dTDP in both de novo and salvage pathways of dTTP synthesis.</text>
</comment>
<dbReference type="PANTHER" id="PTHR10344:SF1">
    <property type="entry name" value="THYMIDYLATE KINASE"/>
    <property type="match status" value="1"/>
</dbReference>
<dbReference type="InterPro" id="IPR018094">
    <property type="entry name" value="Thymidylate_kinase"/>
</dbReference>
<dbReference type="EC" id="2.7.4.9" evidence="7"/>
<dbReference type="HAMAP" id="MF_00165">
    <property type="entry name" value="Thymidylate_kinase"/>
    <property type="match status" value="1"/>
</dbReference>
<evidence type="ECO:0000256" key="2">
    <source>
        <dbReference type="ARBA" id="ARBA00022679"/>
    </source>
</evidence>
<evidence type="ECO:0000256" key="5">
    <source>
        <dbReference type="ARBA" id="ARBA00022777"/>
    </source>
</evidence>
<dbReference type="InterPro" id="IPR039430">
    <property type="entry name" value="Thymidylate_kin-like_dom"/>
</dbReference>
<dbReference type="GO" id="GO:0005524">
    <property type="term" value="F:ATP binding"/>
    <property type="evidence" value="ECO:0007669"/>
    <property type="project" value="UniProtKB-UniRule"/>
</dbReference>
<proteinExistence type="inferred from homology"/>
<sequence>MSFYGEGIPGVELSELTGRLIVIEGADGSGRSTQIEILRDYLENKGHATVNVGLRRSTLVSEELKEAKEGNILGEITRSLFYATDFADQLENRIIPALRAGFIVLADRYIYTLMTRDIVRGADREWVRSLYGIALVPDLVIYLKVSPPQLVERNLRKNSTLDYWESGMDLGLSRDSFDSFIRYQRMIQKEFALLEGQYGFITINGNLSVRAVAREISARMVNIFGE</sequence>
<dbReference type="EMBL" id="VLLN01000024">
    <property type="protein sequence ID" value="TWJ16857.1"/>
    <property type="molecule type" value="Genomic_DNA"/>
</dbReference>
<dbReference type="GO" id="GO:0006227">
    <property type="term" value="P:dUDP biosynthetic process"/>
    <property type="evidence" value="ECO:0007669"/>
    <property type="project" value="TreeGrafter"/>
</dbReference>
<name>A0A562VGH3_9BACT</name>
<gene>
    <name evidence="7" type="primary">tmk</name>
    <name evidence="9" type="ORF">JN12_03216</name>
</gene>
<dbReference type="AlphaFoldDB" id="A0A562VGH3"/>
<evidence type="ECO:0000256" key="6">
    <source>
        <dbReference type="ARBA" id="ARBA00022840"/>
    </source>
</evidence>
<evidence type="ECO:0000256" key="4">
    <source>
        <dbReference type="ARBA" id="ARBA00022741"/>
    </source>
</evidence>
<keyword evidence="10" id="KW-1185">Reference proteome</keyword>
<protein>
    <recommendedName>
        <fullName evidence="7">Thymidylate kinase</fullName>
        <ecNumber evidence="7">2.7.4.9</ecNumber>
    </recommendedName>
    <alternativeName>
        <fullName evidence="7">dTMP kinase</fullName>
    </alternativeName>
</protein>
<keyword evidence="3 7" id="KW-0545">Nucleotide biosynthesis</keyword>
<dbReference type="GO" id="GO:0004798">
    <property type="term" value="F:dTMP kinase activity"/>
    <property type="evidence" value="ECO:0007669"/>
    <property type="project" value="UniProtKB-UniRule"/>
</dbReference>
<evidence type="ECO:0000313" key="10">
    <source>
        <dbReference type="Proteomes" id="UP000319449"/>
    </source>
</evidence>
<evidence type="ECO:0000313" key="9">
    <source>
        <dbReference type="EMBL" id="TWJ16857.1"/>
    </source>
</evidence>
<keyword evidence="5 7" id="KW-0418">Kinase</keyword>
<evidence type="ECO:0000256" key="3">
    <source>
        <dbReference type="ARBA" id="ARBA00022727"/>
    </source>
</evidence>
<dbReference type="GO" id="GO:0006233">
    <property type="term" value="P:dTDP biosynthetic process"/>
    <property type="evidence" value="ECO:0007669"/>
    <property type="project" value="InterPro"/>
</dbReference>
<dbReference type="OrthoDB" id="9774907at2"/>
<dbReference type="GO" id="GO:0005737">
    <property type="term" value="C:cytoplasm"/>
    <property type="evidence" value="ECO:0007669"/>
    <property type="project" value="TreeGrafter"/>
</dbReference>
<organism evidence="9 10">
    <name type="scientific">Geobacter argillaceus</name>
    <dbReference type="NCBI Taxonomy" id="345631"/>
    <lineage>
        <taxon>Bacteria</taxon>
        <taxon>Pseudomonadati</taxon>
        <taxon>Thermodesulfobacteriota</taxon>
        <taxon>Desulfuromonadia</taxon>
        <taxon>Geobacterales</taxon>
        <taxon>Geobacteraceae</taxon>
        <taxon>Geobacter</taxon>
    </lineage>
</organism>
<accession>A0A562VGH3</accession>
<keyword evidence="6 7" id="KW-0067">ATP-binding</keyword>
<keyword evidence="2 7" id="KW-0808">Transferase</keyword>
<evidence type="ECO:0000259" key="8">
    <source>
        <dbReference type="Pfam" id="PF02223"/>
    </source>
</evidence>
<dbReference type="SUPFAM" id="SSF52540">
    <property type="entry name" value="P-loop containing nucleoside triphosphate hydrolases"/>
    <property type="match status" value="1"/>
</dbReference>
<feature type="domain" description="Thymidylate kinase-like" evidence="8">
    <location>
        <begin position="23"/>
        <end position="216"/>
    </location>
</feature>
<evidence type="ECO:0000256" key="1">
    <source>
        <dbReference type="ARBA" id="ARBA00009776"/>
    </source>
</evidence>
<comment type="caution">
    <text evidence="7">Lacks conserved residue(s) required for the propagation of feature annotation.</text>
</comment>
<comment type="catalytic activity">
    <reaction evidence="7">
        <text>dTMP + ATP = dTDP + ADP</text>
        <dbReference type="Rhea" id="RHEA:13517"/>
        <dbReference type="ChEBI" id="CHEBI:30616"/>
        <dbReference type="ChEBI" id="CHEBI:58369"/>
        <dbReference type="ChEBI" id="CHEBI:63528"/>
        <dbReference type="ChEBI" id="CHEBI:456216"/>
        <dbReference type="EC" id="2.7.4.9"/>
    </reaction>
</comment>
<keyword evidence="4 7" id="KW-0547">Nucleotide-binding</keyword>
<dbReference type="PANTHER" id="PTHR10344">
    <property type="entry name" value="THYMIDYLATE KINASE"/>
    <property type="match status" value="1"/>
</dbReference>
<reference evidence="9 10" key="1">
    <citation type="submission" date="2019-07" db="EMBL/GenBank/DDBJ databases">
        <title>Genomic Encyclopedia of Archaeal and Bacterial Type Strains, Phase II (KMG-II): from individual species to whole genera.</title>
        <authorList>
            <person name="Goeker M."/>
        </authorList>
    </citation>
    <scope>NUCLEOTIDE SEQUENCE [LARGE SCALE GENOMIC DNA]</scope>
    <source>
        <strain evidence="9 10">ATCC BAA-1139</strain>
    </source>
</reference>
<evidence type="ECO:0000256" key="7">
    <source>
        <dbReference type="HAMAP-Rule" id="MF_00165"/>
    </source>
</evidence>
<dbReference type="Gene3D" id="3.40.50.300">
    <property type="entry name" value="P-loop containing nucleotide triphosphate hydrolases"/>
    <property type="match status" value="1"/>
</dbReference>
<dbReference type="InterPro" id="IPR027417">
    <property type="entry name" value="P-loop_NTPase"/>
</dbReference>
<dbReference type="GO" id="GO:0006235">
    <property type="term" value="P:dTTP biosynthetic process"/>
    <property type="evidence" value="ECO:0007669"/>
    <property type="project" value="UniProtKB-UniRule"/>
</dbReference>
<dbReference type="RefSeq" id="WP_145024619.1">
    <property type="nucleotide sequence ID" value="NZ_VLLN01000024.1"/>
</dbReference>
<dbReference type="Proteomes" id="UP000319449">
    <property type="component" value="Unassembled WGS sequence"/>
</dbReference>
<comment type="caution">
    <text evidence="9">The sequence shown here is derived from an EMBL/GenBank/DDBJ whole genome shotgun (WGS) entry which is preliminary data.</text>
</comment>
<dbReference type="CDD" id="cd01672">
    <property type="entry name" value="TMPK"/>
    <property type="match status" value="1"/>
</dbReference>
<comment type="similarity">
    <text evidence="1 7">Belongs to the thymidylate kinase family.</text>
</comment>
<dbReference type="Pfam" id="PF02223">
    <property type="entry name" value="Thymidylate_kin"/>
    <property type="match status" value="1"/>
</dbReference>